<reference evidence="7 8" key="2">
    <citation type="journal article" date="2013" name="PLoS ONE">
        <title>INDIGO - INtegrated Data Warehouse of MIcrobial GenOmes with Examples from the Red Sea Extremophiles.</title>
        <authorList>
            <person name="Alam I."/>
            <person name="Antunes A."/>
            <person name="Kamau A.A."/>
            <person name="Ba Alawi W."/>
            <person name="Kalkatawi M."/>
            <person name="Stingl U."/>
            <person name="Bajic V.B."/>
        </authorList>
    </citation>
    <scope>NUCLEOTIDE SEQUENCE [LARGE SCALE GENOMIC DNA]</scope>
    <source>
        <strain evidence="7 8">SSD-17B</strain>
    </source>
</reference>
<feature type="domain" description="RNA polymerase sigma factor 70 region 4 type 2" evidence="6">
    <location>
        <begin position="110"/>
        <end position="161"/>
    </location>
</feature>
<evidence type="ECO:0000256" key="1">
    <source>
        <dbReference type="ARBA" id="ARBA00010641"/>
    </source>
</evidence>
<dbReference type="RefSeq" id="WP_008826675.1">
    <property type="nucleotide sequence ID" value="NZ_AFNU02000002.1"/>
</dbReference>
<dbReference type="FunCoup" id="U2DYK1">
    <property type="interactions" value="3"/>
</dbReference>
<dbReference type="STRING" id="1033810.HLPCO_000961"/>
<dbReference type="GO" id="GO:0006352">
    <property type="term" value="P:DNA-templated transcription initiation"/>
    <property type="evidence" value="ECO:0007669"/>
    <property type="project" value="InterPro"/>
</dbReference>
<dbReference type="Pfam" id="PF08281">
    <property type="entry name" value="Sigma70_r4_2"/>
    <property type="match status" value="1"/>
</dbReference>
<sequence>MSPDQKALNEEIERLINEYGNDVLRTAYLYLKKKSLAEDAFQEVFIKVYENYDSYRGDSSEKTWIIRITINVCKDLLKSTWFKKVLTFNEKEEHFLNLIEQDHNTQVDNDLLEFVLTLPEKYREVIILYYYQGFDTNEIASILKTKPTTVRSRLKRAKEKLKIDLTREGSFNG</sequence>
<dbReference type="SUPFAM" id="SSF88659">
    <property type="entry name" value="Sigma3 and sigma4 domains of RNA polymerase sigma factors"/>
    <property type="match status" value="1"/>
</dbReference>
<dbReference type="PANTHER" id="PTHR43133">
    <property type="entry name" value="RNA POLYMERASE ECF-TYPE SIGMA FACTO"/>
    <property type="match status" value="1"/>
</dbReference>
<evidence type="ECO:0000259" key="5">
    <source>
        <dbReference type="Pfam" id="PF04542"/>
    </source>
</evidence>
<dbReference type="InterPro" id="IPR036388">
    <property type="entry name" value="WH-like_DNA-bd_sf"/>
</dbReference>
<dbReference type="eggNOG" id="COG1595">
    <property type="taxonomic scope" value="Bacteria"/>
</dbReference>
<dbReference type="Proteomes" id="UP000005707">
    <property type="component" value="Unassembled WGS sequence"/>
</dbReference>
<evidence type="ECO:0000256" key="4">
    <source>
        <dbReference type="ARBA" id="ARBA00023163"/>
    </source>
</evidence>
<comment type="caution">
    <text evidence="7">The sequence shown here is derived from an EMBL/GenBank/DDBJ whole genome shotgun (WGS) entry which is preliminary data.</text>
</comment>
<proteinExistence type="inferred from homology"/>
<dbReference type="Gene3D" id="1.10.1740.10">
    <property type="match status" value="1"/>
</dbReference>
<dbReference type="PANTHER" id="PTHR43133:SF60">
    <property type="entry name" value="RNA POLYMERASE SIGMA FACTOR SIGV"/>
    <property type="match status" value="1"/>
</dbReference>
<protein>
    <submittedName>
        <fullName evidence="7">RNA polymerase sigma factor protein</fullName>
    </submittedName>
</protein>
<keyword evidence="8" id="KW-1185">Reference proteome</keyword>
<dbReference type="InterPro" id="IPR013325">
    <property type="entry name" value="RNA_pol_sigma_r2"/>
</dbReference>
<dbReference type="GO" id="GO:0003677">
    <property type="term" value="F:DNA binding"/>
    <property type="evidence" value="ECO:0007669"/>
    <property type="project" value="InterPro"/>
</dbReference>
<dbReference type="AlphaFoldDB" id="U2DYK1"/>
<comment type="similarity">
    <text evidence="1">Belongs to the sigma-70 factor family. ECF subfamily.</text>
</comment>
<dbReference type="GO" id="GO:0016987">
    <property type="term" value="F:sigma factor activity"/>
    <property type="evidence" value="ECO:0007669"/>
    <property type="project" value="UniProtKB-KW"/>
</dbReference>
<dbReference type="InterPro" id="IPR013249">
    <property type="entry name" value="RNA_pol_sigma70_r4_t2"/>
</dbReference>
<evidence type="ECO:0000313" key="7">
    <source>
        <dbReference type="EMBL" id="ERJ13332.1"/>
    </source>
</evidence>
<dbReference type="SUPFAM" id="SSF88946">
    <property type="entry name" value="Sigma2 domain of RNA polymerase sigma factors"/>
    <property type="match status" value="1"/>
</dbReference>
<dbReference type="Pfam" id="PF04542">
    <property type="entry name" value="Sigma70_r2"/>
    <property type="match status" value="1"/>
</dbReference>
<gene>
    <name evidence="7" type="ORF">HLPCO_000961</name>
</gene>
<dbReference type="CDD" id="cd06171">
    <property type="entry name" value="Sigma70_r4"/>
    <property type="match status" value="1"/>
</dbReference>
<dbReference type="InterPro" id="IPR007627">
    <property type="entry name" value="RNA_pol_sigma70_r2"/>
</dbReference>
<evidence type="ECO:0000256" key="3">
    <source>
        <dbReference type="ARBA" id="ARBA00023082"/>
    </source>
</evidence>
<reference evidence="7 8" key="1">
    <citation type="journal article" date="2011" name="J. Bacteriol.">
        <title>Genome sequence of Haloplasma contractile, an unusual contractile bacterium from a deep-sea anoxic brine lake.</title>
        <authorList>
            <person name="Antunes A."/>
            <person name="Alam I."/>
            <person name="El Dorry H."/>
            <person name="Siam R."/>
            <person name="Robertson A."/>
            <person name="Bajic V.B."/>
            <person name="Stingl U."/>
        </authorList>
    </citation>
    <scope>NUCLEOTIDE SEQUENCE [LARGE SCALE GENOMIC DNA]</scope>
    <source>
        <strain evidence="7 8">SSD-17B</strain>
    </source>
</reference>
<dbReference type="InterPro" id="IPR039425">
    <property type="entry name" value="RNA_pol_sigma-70-like"/>
</dbReference>
<dbReference type="NCBIfam" id="TIGR02937">
    <property type="entry name" value="sigma70-ECF"/>
    <property type="match status" value="1"/>
</dbReference>
<keyword evidence="2" id="KW-0805">Transcription regulation</keyword>
<evidence type="ECO:0000313" key="8">
    <source>
        <dbReference type="Proteomes" id="UP000005707"/>
    </source>
</evidence>
<keyword evidence="3" id="KW-0731">Sigma factor</keyword>
<name>U2DYK1_9MOLU</name>
<dbReference type="OrthoDB" id="9795666at2"/>
<evidence type="ECO:0000259" key="6">
    <source>
        <dbReference type="Pfam" id="PF08281"/>
    </source>
</evidence>
<accession>U2DYK1</accession>
<dbReference type="InParanoid" id="U2DYK1"/>
<dbReference type="InterPro" id="IPR013324">
    <property type="entry name" value="RNA_pol_sigma_r3/r4-like"/>
</dbReference>
<dbReference type="Gene3D" id="1.10.10.10">
    <property type="entry name" value="Winged helix-like DNA-binding domain superfamily/Winged helix DNA-binding domain"/>
    <property type="match status" value="1"/>
</dbReference>
<keyword evidence="4" id="KW-0804">Transcription</keyword>
<organism evidence="7 8">
    <name type="scientific">Haloplasma contractile SSD-17B</name>
    <dbReference type="NCBI Taxonomy" id="1033810"/>
    <lineage>
        <taxon>Bacteria</taxon>
        <taxon>Bacillati</taxon>
        <taxon>Mycoplasmatota</taxon>
        <taxon>Mollicutes</taxon>
        <taxon>Haloplasmatales</taxon>
        <taxon>Haloplasmataceae</taxon>
        <taxon>Haloplasma</taxon>
    </lineage>
</organism>
<evidence type="ECO:0000256" key="2">
    <source>
        <dbReference type="ARBA" id="ARBA00023015"/>
    </source>
</evidence>
<dbReference type="EMBL" id="AFNU02000002">
    <property type="protein sequence ID" value="ERJ13332.1"/>
    <property type="molecule type" value="Genomic_DNA"/>
</dbReference>
<dbReference type="InterPro" id="IPR014284">
    <property type="entry name" value="RNA_pol_sigma-70_dom"/>
</dbReference>
<feature type="domain" description="RNA polymerase sigma-70 region 2" evidence="5">
    <location>
        <begin position="15"/>
        <end position="81"/>
    </location>
</feature>